<evidence type="ECO:0000313" key="1">
    <source>
        <dbReference type="EMBL" id="MFC6785948.1"/>
    </source>
</evidence>
<name>A0ABD5TD46_9EURY</name>
<dbReference type="GeneID" id="81209010"/>
<comment type="caution">
    <text evidence="1">The sequence shown here is derived from an EMBL/GenBank/DDBJ whole genome shotgun (WGS) entry which is preliminary data.</text>
</comment>
<dbReference type="RefSeq" id="WP_284062765.1">
    <property type="nucleotide sequence ID" value="NZ_CP126158.1"/>
</dbReference>
<keyword evidence="2" id="KW-1185">Reference proteome</keyword>
<organism evidence="1 2">
    <name type="scientific">Halobaculum halobium</name>
    <dbReference type="NCBI Taxonomy" id="3032281"/>
    <lineage>
        <taxon>Archaea</taxon>
        <taxon>Methanobacteriati</taxon>
        <taxon>Methanobacteriota</taxon>
        <taxon>Stenosarchaea group</taxon>
        <taxon>Halobacteria</taxon>
        <taxon>Halobacteriales</taxon>
        <taxon>Haloferacaceae</taxon>
        <taxon>Halobaculum</taxon>
    </lineage>
</organism>
<protein>
    <submittedName>
        <fullName evidence="1">Uncharacterized protein</fullName>
    </submittedName>
</protein>
<sequence>MDTPATIDVDSDPRVTGEHVQQVSNGHATVTLVGVVHDHPASVYRVRHVIRDVDPAVLALELPPISLTLFEQYAAVDRTPPALGGEMSAAIQAADADVIVGIDRPTGGFFRRLGRTLLRDRPPVETVRNVVSSAVETTKHALLCGAAAVVGARTPVRLDVASPTPHGVAWTDSPADQARHEREEVRRCRSFMNAFRTASRSRASRLEDAAREAEMADRLTELGGDGSEDDDIVAVVGIDHVDSLVDRLDETDE</sequence>
<reference evidence="1 2" key="1">
    <citation type="journal article" date="2019" name="Int. J. Syst. Evol. Microbiol.">
        <title>The Global Catalogue of Microorganisms (GCM) 10K type strain sequencing project: providing services to taxonomists for standard genome sequencing and annotation.</title>
        <authorList>
            <consortium name="The Broad Institute Genomics Platform"/>
            <consortium name="The Broad Institute Genome Sequencing Center for Infectious Disease"/>
            <person name="Wu L."/>
            <person name="Ma J."/>
        </authorList>
    </citation>
    <scope>NUCLEOTIDE SEQUENCE [LARGE SCALE GENOMIC DNA]</scope>
    <source>
        <strain evidence="1 2">SYNS20</strain>
    </source>
</reference>
<proteinExistence type="predicted"/>
<evidence type="ECO:0000313" key="2">
    <source>
        <dbReference type="Proteomes" id="UP001596443"/>
    </source>
</evidence>
<accession>A0ABD5TD46</accession>
<dbReference type="EMBL" id="JBHSWX010000012">
    <property type="protein sequence ID" value="MFC6785948.1"/>
    <property type="molecule type" value="Genomic_DNA"/>
</dbReference>
<dbReference type="Proteomes" id="UP001596443">
    <property type="component" value="Unassembled WGS sequence"/>
</dbReference>
<dbReference type="AlphaFoldDB" id="A0ABD5TD46"/>
<gene>
    <name evidence="1" type="ORF">ACFQFD_08145</name>
</gene>